<protein>
    <recommendedName>
        <fullName evidence="1">Sulphate adenylyltransferase catalytic domain-containing protein</fullName>
    </recommendedName>
</protein>
<dbReference type="Gene3D" id="3.40.50.620">
    <property type="entry name" value="HUPs"/>
    <property type="match status" value="1"/>
</dbReference>
<dbReference type="GO" id="GO:0004781">
    <property type="term" value="F:sulfate adenylyltransferase (ATP) activity"/>
    <property type="evidence" value="ECO:0007669"/>
    <property type="project" value="InterPro"/>
</dbReference>
<organism evidence="2 3">
    <name type="scientific">Petrotoga miotherma DSM 10691</name>
    <dbReference type="NCBI Taxonomy" id="1434326"/>
    <lineage>
        <taxon>Bacteria</taxon>
        <taxon>Thermotogati</taxon>
        <taxon>Thermotogota</taxon>
        <taxon>Thermotogae</taxon>
        <taxon>Petrotogales</taxon>
        <taxon>Petrotogaceae</taxon>
        <taxon>Petrotoga</taxon>
    </lineage>
</organism>
<dbReference type="SUPFAM" id="SSF52374">
    <property type="entry name" value="Nucleotidylyl transferase"/>
    <property type="match status" value="1"/>
</dbReference>
<dbReference type="Pfam" id="PF01747">
    <property type="entry name" value="ATP-sulfurylase"/>
    <property type="match status" value="1"/>
</dbReference>
<keyword evidence="3" id="KW-1185">Reference proteome</keyword>
<dbReference type="AlphaFoldDB" id="A0A2K1PCY9"/>
<name>A0A2K1PCY9_9BACT</name>
<evidence type="ECO:0000313" key="2">
    <source>
        <dbReference type="EMBL" id="PNS00598.1"/>
    </source>
</evidence>
<dbReference type="InterPro" id="IPR024951">
    <property type="entry name" value="Sulfurylase_cat_dom"/>
</dbReference>
<evidence type="ECO:0000259" key="1">
    <source>
        <dbReference type="Pfam" id="PF01747"/>
    </source>
</evidence>
<dbReference type="Proteomes" id="UP000236199">
    <property type="component" value="Unassembled WGS sequence"/>
</dbReference>
<feature type="domain" description="Sulphate adenylyltransferase catalytic" evidence="1">
    <location>
        <begin position="3"/>
        <end position="92"/>
    </location>
</feature>
<reference evidence="2 3" key="1">
    <citation type="submission" date="2013-12" db="EMBL/GenBank/DDBJ databases">
        <title>Comparative genomics of Petrotoga isolates.</title>
        <authorList>
            <person name="Nesbo C.L."/>
            <person name="Charchuk R."/>
            <person name="Chow K."/>
        </authorList>
    </citation>
    <scope>NUCLEOTIDE SEQUENCE [LARGE SCALE GENOMIC DNA]</scope>
    <source>
        <strain evidence="2 3">DSM 10691</strain>
    </source>
</reference>
<sequence>MNQGVGNYYGTYEAQEIFDQFKPEEIGIVPLKFEHAFYCKKCENMATAKTCPHGKEDHVFLSGTKVREMLSKGEKPPKEFIRAEVAEILMKYYMGK</sequence>
<gene>
    <name evidence="2" type="ORF">X928_04860</name>
</gene>
<proteinExistence type="predicted"/>
<accession>A0A2K1PCY9</accession>
<dbReference type="PANTHER" id="PTHR43509">
    <property type="match status" value="1"/>
</dbReference>
<dbReference type="PANTHER" id="PTHR43509:SF1">
    <property type="entry name" value="SULFATE ADENYLYLTRANSFERASE"/>
    <property type="match status" value="1"/>
</dbReference>
<dbReference type="InterPro" id="IPR014729">
    <property type="entry name" value="Rossmann-like_a/b/a_fold"/>
</dbReference>
<dbReference type="EMBL" id="AZRM01000023">
    <property type="protein sequence ID" value="PNS00598.1"/>
    <property type="molecule type" value="Genomic_DNA"/>
</dbReference>
<comment type="caution">
    <text evidence="2">The sequence shown here is derived from an EMBL/GenBank/DDBJ whole genome shotgun (WGS) entry which is preliminary data.</text>
</comment>
<evidence type="ECO:0000313" key="3">
    <source>
        <dbReference type="Proteomes" id="UP000236199"/>
    </source>
</evidence>